<dbReference type="GO" id="GO:0003677">
    <property type="term" value="F:DNA binding"/>
    <property type="evidence" value="ECO:0007669"/>
    <property type="project" value="InterPro"/>
</dbReference>
<dbReference type="STRING" id="935700.jaqu_04880"/>
<evidence type="ECO:0000313" key="3">
    <source>
        <dbReference type="EMBL" id="KIT17764.1"/>
    </source>
</evidence>
<dbReference type="Pfam" id="PF13411">
    <property type="entry name" value="MerR_1"/>
    <property type="match status" value="1"/>
</dbReference>
<dbReference type="InterPro" id="IPR009061">
    <property type="entry name" value="DNA-bd_dom_put_sf"/>
</dbReference>
<keyword evidence="4" id="KW-1185">Reference proteome</keyword>
<reference evidence="3 4" key="1">
    <citation type="submission" date="2015-02" db="EMBL/GenBank/DDBJ databases">
        <title>Genome Sequence of Jannaschia aquimarina DSM28248, a member of the Roseobacter clade.</title>
        <authorList>
            <person name="Voget S."/>
            <person name="Daniel R."/>
        </authorList>
    </citation>
    <scope>NUCLEOTIDE SEQUENCE [LARGE SCALE GENOMIC DNA]</scope>
    <source>
        <strain evidence="3 4">GSW-M26</strain>
    </source>
</reference>
<evidence type="ECO:0000259" key="2">
    <source>
        <dbReference type="SMART" id="SM00422"/>
    </source>
</evidence>
<dbReference type="SUPFAM" id="SSF46955">
    <property type="entry name" value="Putative DNA-binding domain"/>
    <property type="match status" value="1"/>
</dbReference>
<feature type="compositionally biased region" description="Low complexity" evidence="1">
    <location>
        <begin position="142"/>
        <end position="164"/>
    </location>
</feature>
<dbReference type="AlphaFoldDB" id="A0A0D1EJK5"/>
<dbReference type="CDD" id="cd04765">
    <property type="entry name" value="HTH_MlrA-like_sg2"/>
    <property type="match status" value="1"/>
</dbReference>
<gene>
    <name evidence="3" type="ORF">jaqu_04880</name>
</gene>
<feature type="compositionally biased region" description="Basic and acidic residues" evidence="1">
    <location>
        <begin position="110"/>
        <end position="119"/>
    </location>
</feature>
<feature type="compositionally biased region" description="Basic and acidic residues" evidence="1">
    <location>
        <begin position="232"/>
        <end position="243"/>
    </location>
</feature>
<name>A0A0D1EJK5_9RHOB</name>
<dbReference type="RefSeq" id="WP_052500728.1">
    <property type="nucleotide sequence ID" value="NZ_FZPF01000004.1"/>
</dbReference>
<organism evidence="3 4">
    <name type="scientific">Jannaschia aquimarina</name>
    <dbReference type="NCBI Taxonomy" id="935700"/>
    <lineage>
        <taxon>Bacteria</taxon>
        <taxon>Pseudomonadati</taxon>
        <taxon>Pseudomonadota</taxon>
        <taxon>Alphaproteobacteria</taxon>
        <taxon>Rhodobacterales</taxon>
        <taxon>Roseobacteraceae</taxon>
        <taxon>Jannaschia</taxon>
    </lineage>
</organism>
<protein>
    <submittedName>
        <fullName evidence="3">MerR family regulatory protein</fullName>
    </submittedName>
</protein>
<dbReference type="PATRIC" id="fig|935700.4.peg.517"/>
<accession>A0A0D1EJK5</accession>
<dbReference type="Proteomes" id="UP000032232">
    <property type="component" value="Unassembled WGS sequence"/>
</dbReference>
<dbReference type="GO" id="GO:0006355">
    <property type="term" value="P:regulation of DNA-templated transcription"/>
    <property type="evidence" value="ECO:0007669"/>
    <property type="project" value="InterPro"/>
</dbReference>
<comment type="caution">
    <text evidence="3">The sequence shown here is derived from an EMBL/GenBank/DDBJ whole genome shotgun (WGS) entry which is preliminary data.</text>
</comment>
<sequence>MAKTPEKADGAFRTIREVADWLVVPTHVLRFWESKFDQVQPVKGAGGRRYYRPEDMRLLGGIKVLLHDQGLTIRGVAQKIVDEGAEPVMALAPELDTPAGPPQRTRKVIRPGDEVERGRVLPFDRNPEAAPEEPKPKEPAGDEAVAPEPAVAEPAEAPSGPVVEDPADPVEATAPTDDVIADPHRPTEDAAPSVPEITPAEPDGMPPPSTELPPEAAIADHPPSRALRKARSAREGGARVDQRKLKRLVRRLNGLIEEIEDDLAG</sequence>
<evidence type="ECO:0000313" key="4">
    <source>
        <dbReference type="Proteomes" id="UP000032232"/>
    </source>
</evidence>
<evidence type="ECO:0000256" key="1">
    <source>
        <dbReference type="SAM" id="MobiDB-lite"/>
    </source>
</evidence>
<dbReference type="InterPro" id="IPR000551">
    <property type="entry name" value="MerR-type_HTH_dom"/>
</dbReference>
<proteinExistence type="predicted"/>
<feature type="region of interest" description="Disordered" evidence="1">
    <location>
        <begin position="92"/>
        <end position="243"/>
    </location>
</feature>
<feature type="domain" description="HTH merR-type" evidence="2">
    <location>
        <begin position="14"/>
        <end position="83"/>
    </location>
</feature>
<dbReference type="Gene3D" id="1.10.1660.10">
    <property type="match status" value="1"/>
</dbReference>
<dbReference type="SMART" id="SM00422">
    <property type="entry name" value="HTH_MERR"/>
    <property type="match status" value="1"/>
</dbReference>
<dbReference type="EMBL" id="JYFE01000015">
    <property type="protein sequence ID" value="KIT17764.1"/>
    <property type="molecule type" value="Genomic_DNA"/>
</dbReference>